<evidence type="ECO:0000313" key="5">
    <source>
        <dbReference type="WBParaSite" id="Pan_g23161.t1"/>
    </source>
</evidence>
<feature type="region of interest" description="Disordered" evidence="1">
    <location>
        <begin position="1106"/>
        <end position="1125"/>
    </location>
</feature>
<dbReference type="GO" id="GO:0005737">
    <property type="term" value="C:cytoplasm"/>
    <property type="evidence" value="ECO:0007669"/>
    <property type="project" value="TreeGrafter"/>
</dbReference>
<evidence type="ECO:0000259" key="2">
    <source>
        <dbReference type="Pfam" id="PF08389"/>
    </source>
</evidence>
<evidence type="ECO:0000313" key="4">
    <source>
        <dbReference type="Proteomes" id="UP000492821"/>
    </source>
</evidence>
<dbReference type="InterPro" id="IPR016024">
    <property type="entry name" value="ARM-type_fold"/>
</dbReference>
<dbReference type="GO" id="GO:0006405">
    <property type="term" value="P:RNA export from nucleus"/>
    <property type="evidence" value="ECO:0007669"/>
    <property type="project" value="TreeGrafter"/>
</dbReference>
<dbReference type="PANTHER" id="PTHR11223">
    <property type="entry name" value="EXPORTIN 1/5"/>
    <property type="match status" value="1"/>
</dbReference>
<dbReference type="Pfam" id="PF19273">
    <property type="entry name" value="Exportin-5"/>
    <property type="match status" value="1"/>
</dbReference>
<dbReference type="GO" id="GO:0042565">
    <property type="term" value="C:RNA nuclear export complex"/>
    <property type="evidence" value="ECO:0007669"/>
    <property type="project" value="TreeGrafter"/>
</dbReference>
<dbReference type="Gene3D" id="1.25.10.10">
    <property type="entry name" value="Leucine-rich Repeat Variant"/>
    <property type="match status" value="1"/>
</dbReference>
<dbReference type="GO" id="GO:0006611">
    <property type="term" value="P:protein export from nucleus"/>
    <property type="evidence" value="ECO:0007669"/>
    <property type="project" value="InterPro"/>
</dbReference>
<feature type="domain" description="Exportin-1/Importin-beta-like" evidence="2">
    <location>
        <begin position="110"/>
        <end position="263"/>
    </location>
</feature>
<dbReference type="AlphaFoldDB" id="A0A7E4VPR8"/>
<dbReference type="GO" id="GO:0003723">
    <property type="term" value="F:RNA binding"/>
    <property type="evidence" value="ECO:0007669"/>
    <property type="project" value="TreeGrafter"/>
</dbReference>
<dbReference type="WBParaSite" id="Pan_g23161.t1">
    <property type="protein sequence ID" value="Pan_g23161.t1"/>
    <property type="gene ID" value="Pan_g23161"/>
</dbReference>
<dbReference type="InterPro" id="IPR045478">
    <property type="entry name" value="Exportin-5_C"/>
</dbReference>
<organism evidence="4 5">
    <name type="scientific">Panagrellus redivivus</name>
    <name type="common">Microworm</name>
    <dbReference type="NCBI Taxonomy" id="6233"/>
    <lineage>
        <taxon>Eukaryota</taxon>
        <taxon>Metazoa</taxon>
        <taxon>Ecdysozoa</taxon>
        <taxon>Nematoda</taxon>
        <taxon>Chromadorea</taxon>
        <taxon>Rhabditida</taxon>
        <taxon>Tylenchina</taxon>
        <taxon>Panagrolaimomorpha</taxon>
        <taxon>Panagrolaimoidea</taxon>
        <taxon>Panagrolaimidae</taxon>
        <taxon>Panagrellus</taxon>
    </lineage>
</organism>
<dbReference type="SUPFAM" id="SSF48371">
    <property type="entry name" value="ARM repeat"/>
    <property type="match status" value="1"/>
</dbReference>
<feature type="domain" description="Exportin-5 C-terminal" evidence="3">
    <location>
        <begin position="308"/>
        <end position="1087"/>
    </location>
</feature>
<feature type="compositionally biased region" description="Polar residues" evidence="1">
    <location>
        <begin position="1106"/>
        <end position="1115"/>
    </location>
</feature>
<dbReference type="InterPro" id="IPR013598">
    <property type="entry name" value="Exportin-1/Importin-b-like"/>
</dbReference>
<reference evidence="5" key="2">
    <citation type="submission" date="2020-10" db="UniProtKB">
        <authorList>
            <consortium name="WormBaseParasite"/>
        </authorList>
    </citation>
    <scope>IDENTIFICATION</scope>
</reference>
<sequence length="1125" mass="127188">MTLVDNDFCEVVQAVRTILDSATLNQERKRCTEKIEGLKEGDPSVSIPIAFKLITQNDLDVSHVGWNIIEHVIRYKWSTMDPTIRVTIRNGVLQCMSDGRYSLSNSDLPVKTAMSRNLVAMMEQEWPQNWPELFNQFRSIVLDPNCFQQAQMVFIVLKRLVENVITFGTISDSQRRRDLSTSVNQMMPDLLAMTIQRIRMCIESGHNDQSVLVARSAIELLSESVDWVVGRVLEETVDSLIEVLCSYLQVAEHGIYEHAATCLWKIASRKRAKTDETPIVVSMFKDAPMRAILNAASLAAEVSAGSPDHYKYLKALCDLLTALGVHLSEVWGHIKNPPPNFSMYLEAIGSFFVHPSMCIRSEVSQVFVTFANHEKISQSPEFMACVKHVVANIPKNIEKIGSLTDNASLTSHYARMDYEDDVEFQRDFMQLRDRVCRFIRESATRHLDLYVDQLNEWVTRVVNNADTISTTEWESLKRYVMTFVTAAYQFGLVNDRVDQVFTYLFNSLMTRLAVLNSPETMNLMLSIPSSFLQLFDRHTELLPIFFDQLKRILMISSDAVEIVSLKRHAISLMLKVSSSTPNTIQGFAPSILQIVTEAAPFVSVMQRANLVQVLGALSNLVQVEQRTFFLQSAIQTNIDFFLSQRCAEILRSTADLMAFIGLTSQPDVTEYPESQHYLNRLDLKAHLCALDGILQSVNTPEGQSNALFQLLAPVIPSFFQLAHLLNSLHHPANVALIHPGFGPGVLDISAADRHTIYCAVMEAESSDSNDSGGTIKAVNPIHRLQRYISDVTDMIQSITGLCGSKLYVDFYRQPSVTEMLNALLVDADVILDYRMRYWLRRSWKPLIRSCPPDQYAAIMPFAAGVMSHMHQRFQARWASIDDVDYDAEPTKEEIFLEHMTCILSREYTGFLKTLMMGDFNLSKDDNRKQPREIIDPQGVALLSDRFIFSSVVASLCILINCKDTHTALRATPIARVVFGTTFEVFDDNMATHVLVNIIQSLQVHGADEVALGPLLSLIFQIYTQLRPSHPILIEILQQVPETTPDSVGQFDERILGMARTEKVVEKNRRDVMRKMLRPLIAKNIGEQHKRPSHLRVLQPLIRNPKCNSENGSGNDISFDGLFKSS</sequence>
<reference evidence="4" key="1">
    <citation type="journal article" date="2013" name="Genetics">
        <title>The draft genome and transcriptome of Panagrellus redivivus are shaped by the harsh demands of a free-living lifestyle.</title>
        <authorList>
            <person name="Srinivasan J."/>
            <person name="Dillman A.R."/>
            <person name="Macchietto M.G."/>
            <person name="Heikkinen L."/>
            <person name="Lakso M."/>
            <person name="Fracchia K.M."/>
            <person name="Antoshechkin I."/>
            <person name="Mortazavi A."/>
            <person name="Wong G."/>
            <person name="Sternberg P.W."/>
        </authorList>
    </citation>
    <scope>NUCLEOTIDE SEQUENCE [LARGE SCALE GENOMIC DNA]</scope>
    <source>
        <strain evidence="4">MT8872</strain>
    </source>
</reference>
<dbReference type="GO" id="GO:0005634">
    <property type="term" value="C:nucleus"/>
    <property type="evidence" value="ECO:0007669"/>
    <property type="project" value="TreeGrafter"/>
</dbReference>
<accession>A0A7E4VPR8</accession>
<dbReference type="InterPro" id="IPR011989">
    <property type="entry name" value="ARM-like"/>
</dbReference>
<dbReference type="PANTHER" id="PTHR11223:SF3">
    <property type="entry name" value="EXPORTIN-5"/>
    <property type="match status" value="1"/>
</dbReference>
<protein>
    <submittedName>
        <fullName evidence="5">Importin N-terminal domain-containing protein</fullName>
    </submittedName>
</protein>
<keyword evidence="4" id="KW-1185">Reference proteome</keyword>
<dbReference type="Proteomes" id="UP000492821">
    <property type="component" value="Unassembled WGS sequence"/>
</dbReference>
<evidence type="ECO:0000259" key="3">
    <source>
        <dbReference type="Pfam" id="PF19273"/>
    </source>
</evidence>
<dbReference type="InterPro" id="IPR045065">
    <property type="entry name" value="XPO1/5"/>
</dbReference>
<dbReference type="Pfam" id="PF08389">
    <property type="entry name" value="Xpo1"/>
    <property type="match status" value="1"/>
</dbReference>
<name>A0A7E4VPR8_PANRE</name>
<evidence type="ECO:0000256" key="1">
    <source>
        <dbReference type="SAM" id="MobiDB-lite"/>
    </source>
</evidence>
<dbReference type="GO" id="GO:0005049">
    <property type="term" value="F:nuclear export signal receptor activity"/>
    <property type="evidence" value="ECO:0007669"/>
    <property type="project" value="InterPro"/>
</dbReference>
<proteinExistence type="predicted"/>